<evidence type="ECO:0000256" key="6">
    <source>
        <dbReference type="SAM" id="Phobius"/>
    </source>
</evidence>
<protein>
    <submittedName>
        <fullName evidence="7">Unannotated protein</fullName>
    </submittedName>
</protein>
<evidence type="ECO:0000313" key="7">
    <source>
        <dbReference type="EMBL" id="CAB4962056.1"/>
    </source>
</evidence>
<sequence length="214" mass="22207">MNGLLTLVAIGFAAGLALAIPVGPMAIMLINTTVAKGWRHGVVGALAMATVDGLYAVSVFYIGGALANWLKVWSLWLSLGGSAILLFLGIATLVKNLALFKTKDEDVTPTKPETSRRKTFATFFAATVVNPPTALYFLALAPSVSSIATDGNAFAGVVFAIGVFVGSIVWQESLAVAGLALRSITRGKLRAWIGALGGVLIIALAITMAVRAMT</sequence>
<proteinExistence type="predicted"/>
<dbReference type="EMBL" id="CAFBNO010000081">
    <property type="protein sequence ID" value="CAB4962056.1"/>
    <property type="molecule type" value="Genomic_DNA"/>
</dbReference>
<keyword evidence="4 6" id="KW-1133">Transmembrane helix</keyword>
<feature type="transmembrane region" description="Helical" evidence="6">
    <location>
        <begin position="43"/>
        <end position="63"/>
    </location>
</feature>
<feature type="transmembrane region" description="Helical" evidence="6">
    <location>
        <begin position="75"/>
        <end position="100"/>
    </location>
</feature>
<evidence type="ECO:0000256" key="1">
    <source>
        <dbReference type="ARBA" id="ARBA00004651"/>
    </source>
</evidence>
<keyword evidence="2" id="KW-1003">Cell membrane</keyword>
<evidence type="ECO:0000256" key="2">
    <source>
        <dbReference type="ARBA" id="ARBA00022475"/>
    </source>
</evidence>
<dbReference type="AlphaFoldDB" id="A0A6J7L1L1"/>
<evidence type="ECO:0000256" key="5">
    <source>
        <dbReference type="ARBA" id="ARBA00023136"/>
    </source>
</evidence>
<reference evidence="7" key="1">
    <citation type="submission" date="2020-05" db="EMBL/GenBank/DDBJ databases">
        <authorList>
            <person name="Chiriac C."/>
            <person name="Salcher M."/>
            <person name="Ghai R."/>
            <person name="Kavagutti S V."/>
        </authorList>
    </citation>
    <scope>NUCLEOTIDE SEQUENCE</scope>
</reference>
<dbReference type="GO" id="GO:0005886">
    <property type="term" value="C:plasma membrane"/>
    <property type="evidence" value="ECO:0007669"/>
    <property type="project" value="UniProtKB-SubCell"/>
</dbReference>
<dbReference type="Pfam" id="PF01810">
    <property type="entry name" value="LysE"/>
    <property type="match status" value="1"/>
</dbReference>
<feature type="transmembrane region" description="Helical" evidence="6">
    <location>
        <begin position="120"/>
        <end position="141"/>
    </location>
</feature>
<dbReference type="GO" id="GO:0015171">
    <property type="term" value="F:amino acid transmembrane transporter activity"/>
    <property type="evidence" value="ECO:0007669"/>
    <property type="project" value="TreeGrafter"/>
</dbReference>
<accession>A0A6J7L1L1</accession>
<keyword evidence="3 6" id="KW-0812">Transmembrane</keyword>
<comment type="subcellular location">
    <subcellularLocation>
        <location evidence="1">Cell membrane</location>
        <topology evidence="1">Multi-pass membrane protein</topology>
    </subcellularLocation>
</comment>
<gene>
    <name evidence="7" type="ORF">UFOPK3837_01115</name>
</gene>
<keyword evidence="5 6" id="KW-0472">Membrane</keyword>
<dbReference type="InterPro" id="IPR001123">
    <property type="entry name" value="LeuE-type"/>
</dbReference>
<organism evidence="7">
    <name type="scientific">freshwater metagenome</name>
    <dbReference type="NCBI Taxonomy" id="449393"/>
    <lineage>
        <taxon>unclassified sequences</taxon>
        <taxon>metagenomes</taxon>
        <taxon>ecological metagenomes</taxon>
    </lineage>
</organism>
<feature type="transmembrane region" description="Helical" evidence="6">
    <location>
        <begin position="191"/>
        <end position="210"/>
    </location>
</feature>
<evidence type="ECO:0000256" key="3">
    <source>
        <dbReference type="ARBA" id="ARBA00022692"/>
    </source>
</evidence>
<name>A0A6J7L1L1_9ZZZZ</name>
<dbReference type="PANTHER" id="PTHR30086:SF20">
    <property type="entry name" value="ARGININE EXPORTER PROTEIN ARGO-RELATED"/>
    <property type="match status" value="1"/>
</dbReference>
<evidence type="ECO:0000256" key="4">
    <source>
        <dbReference type="ARBA" id="ARBA00022989"/>
    </source>
</evidence>
<feature type="transmembrane region" description="Helical" evidence="6">
    <location>
        <begin position="153"/>
        <end position="171"/>
    </location>
</feature>
<dbReference type="PANTHER" id="PTHR30086">
    <property type="entry name" value="ARGININE EXPORTER PROTEIN ARGO"/>
    <property type="match status" value="1"/>
</dbReference>